<proteinExistence type="predicted"/>
<dbReference type="Proteomes" id="UP000239290">
    <property type="component" value="Unassembled WGS sequence"/>
</dbReference>
<dbReference type="SUPFAM" id="SSF52540">
    <property type="entry name" value="P-loop containing nucleoside triphosphate hydrolases"/>
    <property type="match status" value="1"/>
</dbReference>
<dbReference type="InterPro" id="IPR003593">
    <property type="entry name" value="AAA+_ATPase"/>
</dbReference>
<keyword evidence="2" id="KW-0547">Nucleotide-binding</keyword>
<dbReference type="GO" id="GO:0005524">
    <property type="term" value="F:ATP binding"/>
    <property type="evidence" value="ECO:0007669"/>
    <property type="project" value="UniProtKB-KW"/>
</dbReference>
<dbReference type="PANTHER" id="PTHR42788:SF13">
    <property type="entry name" value="ALIPHATIC SULFONATES IMPORT ATP-BINDING PROTEIN SSUB"/>
    <property type="match status" value="1"/>
</dbReference>
<dbReference type="AlphaFoldDB" id="A0A2S8IP47"/>
<keyword evidence="3" id="KW-0067">ATP-binding</keyword>
<dbReference type="PROSITE" id="PS00211">
    <property type="entry name" value="ABC_TRANSPORTER_1"/>
    <property type="match status" value="1"/>
</dbReference>
<evidence type="ECO:0000256" key="1">
    <source>
        <dbReference type="ARBA" id="ARBA00022448"/>
    </source>
</evidence>
<evidence type="ECO:0000313" key="5">
    <source>
        <dbReference type="EMBL" id="PQP16547.1"/>
    </source>
</evidence>
<reference evidence="6" key="1">
    <citation type="submission" date="2018-02" db="EMBL/GenBank/DDBJ databases">
        <title>Draft genome sequencing of Rhodococcus opacus KU647198.</title>
        <authorList>
            <person name="Zheng B.-X."/>
        </authorList>
    </citation>
    <scope>NUCLEOTIDE SEQUENCE [LARGE SCALE GENOMIC DNA]</scope>
    <source>
        <strain evidence="6">04-OD7</strain>
    </source>
</reference>
<name>A0A2S8IP47_RHOOP</name>
<comment type="caution">
    <text evidence="5">The sequence shown here is derived from an EMBL/GenBank/DDBJ whole genome shotgun (WGS) entry which is preliminary data.</text>
</comment>
<dbReference type="EMBL" id="PUIO01000063">
    <property type="protein sequence ID" value="PQP16547.1"/>
    <property type="molecule type" value="Genomic_DNA"/>
</dbReference>
<dbReference type="InterPro" id="IPR017871">
    <property type="entry name" value="ABC_transporter-like_CS"/>
</dbReference>
<feature type="domain" description="ABC transporter" evidence="4">
    <location>
        <begin position="22"/>
        <end position="251"/>
    </location>
</feature>
<dbReference type="Gene3D" id="3.40.50.300">
    <property type="entry name" value="P-loop containing nucleotide triphosphate hydrolases"/>
    <property type="match status" value="1"/>
</dbReference>
<dbReference type="InterPro" id="IPR003439">
    <property type="entry name" value="ABC_transporter-like_ATP-bd"/>
</dbReference>
<dbReference type="PANTHER" id="PTHR42788">
    <property type="entry name" value="TAURINE IMPORT ATP-BINDING PROTEIN-RELATED"/>
    <property type="match status" value="1"/>
</dbReference>
<accession>A0A2S8IP47</accession>
<gene>
    <name evidence="5" type="ORF">C5613_36310</name>
</gene>
<dbReference type="Pfam" id="PF00005">
    <property type="entry name" value="ABC_tran"/>
    <property type="match status" value="1"/>
</dbReference>
<evidence type="ECO:0000256" key="2">
    <source>
        <dbReference type="ARBA" id="ARBA00022741"/>
    </source>
</evidence>
<protein>
    <recommendedName>
        <fullName evidence="4">ABC transporter domain-containing protein</fullName>
    </recommendedName>
</protein>
<keyword evidence="1" id="KW-0813">Transport</keyword>
<evidence type="ECO:0000259" key="4">
    <source>
        <dbReference type="PROSITE" id="PS50893"/>
    </source>
</evidence>
<dbReference type="GO" id="GO:0016887">
    <property type="term" value="F:ATP hydrolysis activity"/>
    <property type="evidence" value="ECO:0007669"/>
    <property type="project" value="InterPro"/>
</dbReference>
<evidence type="ECO:0000313" key="6">
    <source>
        <dbReference type="Proteomes" id="UP000239290"/>
    </source>
</evidence>
<dbReference type="PROSITE" id="PS50893">
    <property type="entry name" value="ABC_TRANSPORTER_2"/>
    <property type="match status" value="1"/>
</dbReference>
<sequence length="274" mass="30081">MPPSSATSTDSNATHGLNSLSVTAQNVSLDFPTRDGSSLRVLDDVSVQIEPGQFVSLLGPSGCGKSTFLNAVAGLATISSGTLRIGGRELQSINGRAGYMFQEDTLLPWASALDNVLLPMQVSNRVDRAEAGRLLALVGLEGFENRKPRELSGGMRKRVQFARLLAQTPEIILMDEPFGALDALTKIVMQQELLRVWQMNPKTVLFVTHDPSEAILLSDRILMFSARPGRIVEDYSVDIERPRGDLAQIMKRDDYRELYDEILHKLMSGGDDHA</sequence>
<dbReference type="CDD" id="cd03293">
    <property type="entry name" value="ABC_NrtD_SsuB_transporters"/>
    <property type="match status" value="1"/>
</dbReference>
<dbReference type="InterPro" id="IPR027417">
    <property type="entry name" value="P-loop_NTPase"/>
</dbReference>
<organism evidence="5 6">
    <name type="scientific">Rhodococcus opacus</name>
    <name type="common">Nocardia opaca</name>
    <dbReference type="NCBI Taxonomy" id="37919"/>
    <lineage>
        <taxon>Bacteria</taxon>
        <taxon>Bacillati</taxon>
        <taxon>Actinomycetota</taxon>
        <taxon>Actinomycetes</taxon>
        <taxon>Mycobacteriales</taxon>
        <taxon>Nocardiaceae</taxon>
        <taxon>Rhodococcus</taxon>
    </lineage>
</organism>
<evidence type="ECO:0000256" key="3">
    <source>
        <dbReference type="ARBA" id="ARBA00022840"/>
    </source>
</evidence>
<dbReference type="SMART" id="SM00382">
    <property type="entry name" value="AAA"/>
    <property type="match status" value="1"/>
</dbReference>
<dbReference type="InterPro" id="IPR050166">
    <property type="entry name" value="ABC_transporter_ATP-bind"/>
</dbReference>